<comment type="caution">
    <text evidence="2">The sequence shown here is derived from an EMBL/GenBank/DDBJ whole genome shotgun (WGS) entry which is preliminary data.</text>
</comment>
<gene>
    <name evidence="2" type="ORF">IFM89_038066</name>
</gene>
<keyword evidence="3" id="KW-1185">Reference proteome</keyword>
<sequence length="136" mass="15159">MQQKFKWRKGPRGETFEQIWNRGVDILETRNLKCKWKMASPGNYVLNTDVSVQGLRGQWGVVIRDDEGVVMAATHGVSDHHNITLVELQVLEQGIRFAMKNHITSRACGPGYGNALVLIRGLPIEGGSQTNTNTNT</sequence>
<reference evidence="2 3" key="1">
    <citation type="submission" date="2020-10" db="EMBL/GenBank/DDBJ databases">
        <title>The Coptis chinensis genome and diversification of protoberbering-type alkaloids.</title>
        <authorList>
            <person name="Wang B."/>
            <person name="Shu S."/>
            <person name="Song C."/>
            <person name="Liu Y."/>
        </authorList>
    </citation>
    <scope>NUCLEOTIDE SEQUENCE [LARGE SCALE GENOMIC DNA]</scope>
    <source>
        <strain evidence="2">HL-2020</strain>
        <tissue evidence="2">Leaf</tissue>
    </source>
</reference>
<organism evidence="2 3">
    <name type="scientific">Coptis chinensis</name>
    <dbReference type="NCBI Taxonomy" id="261450"/>
    <lineage>
        <taxon>Eukaryota</taxon>
        <taxon>Viridiplantae</taxon>
        <taxon>Streptophyta</taxon>
        <taxon>Embryophyta</taxon>
        <taxon>Tracheophyta</taxon>
        <taxon>Spermatophyta</taxon>
        <taxon>Magnoliopsida</taxon>
        <taxon>Ranunculales</taxon>
        <taxon>Ranunculaceae</taxon>
        <taxon>Coptidoideae</taxon>
        <taxon>Coptis</taxon>
    </lineage>
</organism>
<dbReference type="AlphaFoldDB" id="A0A835LCT2"/>
<dbReference type="InterPro" id="IPR002156">
    <property type="entry name" value="RNaseH_domain"/>
</dbReference>
<dbReference type="EMBL" id="JADFTS010000009">
    <property type="protein sequence ID" value="KAF9590753.1"/>
    <property type="molecule type" value="Genomic_DNA"/>
</dbReference>
<dbReference type="Proteomes" id="UP000631114">
    <property type="component" value="Unassembled WGS sequence"/>
</dbReference>
<dbReference type="Pfam" id="PF13456">
    <property type="entry name" value="RVT_3"/>
    <property type="match status" value="1"/>
</dbReference>
<feature type="domain" description="RNase H type-1" evidence="1">
    <location>
        <begin position="47"/>
        <end position="104"/>
    </location>
</feature>
<dbReference type="GO" id="GO:0003676">
    <property type="term" value="F:nucleic acid binding"/>
    <property type="evidence" value="ECO:0007669"/>
    <property type="project" value="InterPro"/>
</dbReference>
<evidence type="ECO:0000313" key="3">
    <source>
        <dbReference type="Proteomes" id="UP000631114"/>
    </source>
</evidence>
<dbReference type="GO" id="GO:0004523">
    <property type="term" value="F:RNA-DNA hybrid ribonuclease activity"/>
    <property type="evidence" value="ECO:0007669"/>
    <property type="project" value="InterPro"/>
</dbReference>
<proteinExistence type="predicted"/>
<protein>
    <recommendedName>
        <fullName evidence="1">RNase H type-1 domain-containing protein</fullName>
    </recommendedName>
</protein>
<accession>A0A835LCT2</accession>
<evidence type="ECO:0000259" key="1">
    <source>
        <dbReference type="Pfam" id="PF13456"/>
    </source>
</evidence>
<evidence type="ECO:0000313" key="2">
    <source>
        <dbReference type="EMBL" id="KAF9590753.1"/>
    </source>
</evidence>
<name>A0A835LCT2_9MAGN</name>